<dbReference type="EC" id="4.3.1.19" evidence="4"/>
<comment type="similarity">
    <text evidence="3">Belongs to the serine/threonine dehydratase family.</text>
</comment>
<dbReference type="InterPro" id="IPR050147">
    <property type="entry name" value="Ser/Thr_Dehydratase"/>
</dbReference>
<evidence type="ECO:0000313" key="11">
    <source>
        <dbReference type="Proteomes" id="UP000247978"/>
    </source>
</evidence>
<keyword evidence="5" id="KW-0663">Pyridoxal phosphate</keyword>
<dbReference type="SUPFAM" id="SSF53686">
    <property type="entry name" value="Tryptophan synthase beta subunit-like PLP-dependent enzymes"/>
    <property type="match status" value="1"/>
</dbReference>
<comment type="caution">
    <text evidence="10">The sequence shown here is derived from an EMBL/GenBank/DDBJ whole genome shotgun (WGS) entry which is preliminary data.</text>
</comment>
<accession>A0A2V3W2X8</accession>
<evidence type="ECO:0000256" key="1">
    <source>
        <dbReference type="ARBA" id="ARBA00001274"/>
    </source>
</evidence>
<feature type="domain" description="Tryptophan synthase beta chain-like PALP" evidence="9">
    <location>
        <begin position="23"/>
        <end position="313"/>
    </location>
</feature>
<keyword evidence="6" id="KW-0456">Lyase</keyword>
<sequence>MGNQRFEKDVTMPSVWQARKRISNIVSETPLISSPKLGELLGASVHLKLENMHEIGAFKIRGAANKLLSLTMEERAKGVTTFSTGNHGLAVAYVANTLGVKALICISNRVPQAKVDKLQQLGAEVIKVGDSQDEAEQYSYKLEKEHGLTVIKPFDDPFVIAGQGTIGLELLHHLPHIDTAIIPVSGGGLFAGIAFVLKKNNPKIKLIGVSMERSPVMFESVRANKPVSLKEQDTLADSLLGGIGLDNQYTFPMVQHLIDEFVLLSEEEIAKGMAFMLHEHRFIVEGAAATGVGAIVSGKIKEAGKEVATIITGNNVDPSVMKKII</sequence>
<evidence type="ECO:0000259" key="9">
    <source>
        <dbReference type="Pfam" id="PF00291"/>
    </source>
</evidence>
<dbReference type="OrthoDB" id="9811476at2"/>
<evidence type="ECO:0000256" key="4">
    <source>
        <dbReference type="ARBA" id="ARBA00012096"/>
    </source>
</evidence>
<dbReference type="Gene3D" id="3.40.50.1100">
    <property type="match status" value="2"/>
</dbReference>
<evidence type="ECO:0000256" key="7">
    <source>
        <dbReference type="ARBA" id="ARBA00025527"/>
    </source>
</evidence>
<evidence type="ECO:0000256" key="3">
    <source>
        <dbReference type="ARBA" id="ARBA00010869"/>
    </source>
</evidence>
<proteinExistence type="inferred from homology"/>
<protein>
    <recommendedName>
        <fullName evidence="4">threonine ammonia-lyase</fullName>
        <ecNumber evidence="4">4.3.1.19</ecNumber>
    </recommendedName>
    <alternativeName>
        <fullName evidence="8">Threonine deaminase</fullName>
    </alternativeName>
</protein>
<dbReference type="EMBL" id="QJJQ01000005">
    <property type="protein sequence ID" value="PXW87431.1"/>
    <property type="molecule type" value="Genomic_DNA"/>
</dbReference>
<evidence type="ECO:0000256" key="5">
    <source>
        <dbReference type="ARBA" id="ARBA00022898"/>
    </source>
</evidence>
<dbReference type="Proteomes" id="UP000247978">
    <property type="component" value="Unassembled WGS sequence"/>
</dbReference>
<gene>
    <name evidence="10" type="ORF">DFR56_10571</name>
</gene>
<dbReference type="GO" id="GO:0004794">
    <property type="term" value="F:threonine deaminase activity"/>
    <property type="evidence" value="ECO:0007669"/>
    <property type="project" value="UniProtKB-EC"/>
</dbReference>
<comment type="function">
    <text evidence="7">Catalyzes the anaerobic formation of alpha-ketobutyrate and ammonia from threonine in a two-step reaction. The first step involved a dehydration of threonine and a production of enamine intermediates (aminocrotonate), which tautomerizes to its imine form (iminobutyrate). Both intermediates are unstable and short-lived. The second step is the nonenzymatic hydrolysis of the enamine/imine intermediates to form 2-ketobutyrate and free ammonia. In the low water environment of the cell, the second step is accelerated by RidA.</text>
</comment>
<reference evidence="10 11" key="1">
    <citation type="submission" date="2018-05" db="EMBL/GenBank/DDBJ databases">
        <title>Genomic Encyclopedia of Type Strains, Phase IV (KMG-IV): sequencing the most valuable type-strain genomes for metagenomic binning, comparative biology and taxonomic classification.</title>
        <authorList>
            <person name="Goeker M."/>
        </authorList>
    </citation>
    <scope>NUCLEOTIDE SEQUENCE [LARGE SCALE GENOMIC DNA]</scope>
    <source>
        <strain evidence="10 11">DSM 28556</strain>
    </source>
</reference>
<dbReference type="InterPro" id="IPR036052">
    <property type="entry name" value="TrpB-like_PALP_sf"/>
</dbReference>
<comment type="cofactor">
    <cofactor evidence="2">
        <name>pyridoxal 5'-phosphate</name>
        <dbReference type="ChEBI" id="CHEBI:597326"/>
    </cofactor>
</comment>
<dbReference type="AlphaFoldDB" id="A0A2V3W2X8"/>
<dbReference type="FunFam" id="3.40.50.1100:FF:000005">
    <property type="entry name" value="Threonine dehydratase catabolic"/>
    <property type="match status" value="1"/>
</dbReference>
<evidence type="ECO:0000256" key="2">
    <source>
        <dbReference type="ARBA" id="ARBA00001933"/>
    </source>
</evidence>
<name>A0A2V3W2X8_9BACI</name>
<evidence type="ECO:0000313" key="10">
    <source>
        <dbReference type="EMBL" id="PXW87431.1"/>
    </source>
</evidence>
<dbReference type="GO" id="GO:0003941">
    <property type="term" value="F:L-serine ammonia-lyase activity"/>
    <property type="evidence" value="ECO:0007669"/>
    <property type="project" value="TreeGrafter"/>
</dbReference>
<dbReference type="RefSeq" id="WP_110395026.1">
    <property type="nucleotide sequence ID" value="NZ_JADIJL010000003.1"/>
</dbReference>
<organism evidence="10 11">
    <name type="scientific">Pseudogracilibacillus auburnensis</name>
    <dbReference type="NCBI Taxonomy" id="1494959"/>
    <lineage>
        <taxon>Bacteria</taxon>
        <taxon>Bacillati</taxon>
        <taxon>Bacillota</taxon>
        <taxon>Bacilli</taxon>
        <taxon>Bacillales</taxon>
        <taxon>Bacillaceae</taxon>
        <taxon>Pseudogracilibacillus</taxon>
    </lineage>
</organism>
<evidence type="ECO:0000256" key="8">
    <source>
        <dbReference type="ARBA" id="ARBA00031427"/>
    </source>
</evidence>
<dbReference type="CDD" id="cd01562">
    <property type="entry name" value="Thr-dehyd"/>
    <property type="match status" value="1"/>
</dbReference>
<keyword evidence="11" id="KW-1185">Reference proteome</keyword>
<dbReference type="PANTHER" id="PTHR48078">
    <property type="entry name" value="THREONINE DEHYDRATASE, MITOCHONDRIAL-RELATED"/>
    <property type="match status" value="1"/>
</dbReference>
<dbReference type="GO" id="GO:0006567">
    <property type="term" value="P:L-threonine catabolic process"/>
    <property type="evidence" value="ECO:0007669"/>
    <property type="project" value="TreeGrafter"/>
</dbReference>
<dbReference type="InterPro" id="IPR001926">
    <property type="entry name" value="TrpB-like_PALP"/>
</dbReference>
<dbReference type="NCBIfam" id="NF005680">
    <property type="entry name" value="PRK07476.1"/>
    <property type="match status" value="1"/>
</dbReference>
<evidence type="ECO:0000256" key="6">
    <source>
        <dbReference type="ARBA" id="ARBA00023239"/>
    </source>
</evidence>
<comment type="catalytic activity">
    <reaction evidence="1">
        <text>L-threonine = 2-oxobutanoate + NH4(+)</text>
        <dbReference type="Rhea" id="RHEA:22108"/>
        <dbReference type="ChEBI" id="CHEBI:16763"/>
        <dbReference type="ChEBI" id="CHEBI:28938"/>
        <dbReference type="ChEBI" id="CHEBI:57926"/>
        <dbReference type="EC" id="4.3.1.19"/>
    </reaction>
</comment>
<dbReference type="GO" id="GO:0006565">
    <property type="term" value="P:L-serine catabolic process"/>
    <property type="evidence" value="ECO:0007669"/>
    <property type="project" value="TreeGrafter"/>
</dbReference>
<dbReference type="GO" id="GO:0009097">
    <property type="term" value="P:isoleucine biosynthetic process"/>
    <property type="evidence" value="ECO:0007669"/>
    <property type="project" value="TreeGrafter"/>
</dbReference>
<dbReference type="PANTHER" id="PTHR48078:SF6">
    <property type="entry name" value="L-THREONINE DEHYDRATASE CATABOLIC TDCB"/>
    <property type="match status" value="1"/>
</dbReference>
<dbReference type="Pfam" id="PF00291">
    <property type="entry name" value="PALP"/>
    <property type="match status" value="1"/>
</dbReference>